<evidence type="ECO:0000256" key="4">
    <source>
        <dbReference type="ARBA" id="ARBA00022980"/>
    </source>
</evidence>
<evidence type="ECO:0000313" key="9">
    <source>
        <dbReference type="EMBL" id="PTM47186.1"/>
    </source>
</evidence>
<sequence length="572" mass="62177">MATQVMPSRDDFAAMLNETLGDADSFEGRVVHGTVTGIENDMAVIDVGLKSEGRVPLREFAAPGQKADLKVGDEVEVYVDRVENVHGEAMLSRDRARREAAWDKLETEFSKTTRVEGVIFGRVKGGFTVDLNGAVAFLPGSQVDIRPVRDVTPLMDIPQPFQILKMDRKRGNIVVSRRAVLEETRAEQRSGLILSLAEGQIIDGVVKNITDYGAFVDLGGIDGLLHVTDLSYKRVGHPSEVLNIGDTVKVQIIRINKDTQRISLGMKQLESDPWDGAMVKYPVGAKLTGRVTNITEYGAFVELEAGIEGLVHVSEMSWTKKNVHPGKIVSTSQEVDVMVLEVDSEKRRISLGLKQAQANPWEAFAAAHPIGSTVEGEVKNATEFGLFIGLDNDVDGMVHMSDIAWGVSGEDALNLHRKGETVEAVVLDIDAEKERISLGMKQLERGGPSAGGIAAAGDKLNKNAIVTVTVLEVRDAGLEVQQGDDGATGFIKRTDLGRDRDEQRPERFQVGQKFDAMVTGFDRSKKPTFSIKAMQISEEKQAVAQYGSSDSGATLGNILGEALKARTEAEKK</sequence>
<evidence type="ECO:0000256" key="3">
    <source>
        <dbReference type="ARBA" id="ARBA00022884"/>
    </source>
</evidence>
<dbReference type="GO" id="GO:0003729">
    <property type="term" value="F:mRNA binding"/>
    <property type="evidence" value="ECO:0007669"/>
    <property type="project" value="TreeGrafter"/>
</dbReference>
<evidence type="ECO:0000256" key="2">
    <source>
        <dbReference type="ARBA" id="ARBA00022737"/>
    </source>
</evidence>
<feature type="domain" description="S1 motif" evidence="8">
    <location>
        <begin position="463"/>
        <end position="532"/>
    </location>
</feature>
<dbReference type="AlphaFoldDB" id="A0A2T4YTP1"/>
<accession>A0A2T4YTP1</accession>
<comment type="caution">
    <text evidence="9">The sequence shown here is derived from an EMBL/GenBank/DDBJ whole genome shotgun (WGS) entry which is preliminary data.</text>
</comment>
<dbReference type="SUPFAM" id="SSF50249">
    <property type="entry name" value="Nucleic acid-binding proteins"/>
    <property type="match status" value="6"/>
</dbReference>
<organism evidence="9 10">
    <name type="scientific">Sphingomonas aerolata</name>
    <dbReference type="NCBI Taxonomy" id="185951"/>
    <lineage>
        <taxon>Bacteria</taxon>
        <taxon>Pseudomonadati</taxon>
        <taxon>Pseudomonadota</taxon>
        <taxon>Alphaproteobacteria</taxon>
        <taxon>Sphingomonadales</taxon>
        <taxon>Sphingomonadaceae</taxon>
        <taxon>Sphingomonas</taxon>
    </lineage>
</organism>
<dbReference type="GO" id="GO:0006412">
    <property type="term" value="P:translation"/>
    <property type="evidence" value="ECO:0007669"/>
    <property type="project" value="InterPro"/>
</dbReference>
<keyword evidence="10" id="KW-1185">Reference proteome</keyword>
<dbReference type="PROSITE" id="PS50126">
    <property type="entry name" value="S1"/>
    <property type="match status" value="6"/>
</dbReference>
<evidence type="ECO:0000256" key="5">
    <source>
        <dbReference type="ARBA" id="ARBA00023274"/>
    </source>
</evidence>
<dbReference type="Gene3D" id="2.40.50.140">
    <property type="entry name" value="Nucleic acid-binding proteins"/>
    <property type="match status" value="5"/>
</dbReference>
<keyword evidence="2" id="KW-0677">Repeat</keyword>
<dbReference type="CDD" id="cd05687">
    <property type="entry name" value="S1_RPS1_repeat_ec1_hs1"/>
    <property type="match status" value="1"/>
</dbReference>
<dbReference type="CDD" id="cd05688">
    <property type="entry name" value="S1_RPS1_repeat_ec3"/>
    <property type="match status" value="1"/>
</dbReference>
<dbReference type="Pfam" id="PF00575">
    <property type="entry name" value="S1"/>
    <property type="match status" value="6"/>
</dbReference>
<keyword evidence="3 7" id="KW-0694">RNA-binding</keyword>
<dbReference type="NCBIfam" id="TIGR00717">
    <property type="entry name" value="rpsA"/>
    <property type="match status" value="1"/>
</dbReference>
<dbReference type="SMART" id="SM00316">
    <property type="entry name" value="S1"/>
    <property type="match status" value="6"/>
</dbReference>
<dbReference type="PIRSF" id="PIRSF002111">
    <property type="entry name" value="RpsA"/>
    <property type="match status" value="1"/>
</dbReference>
<reference evidence="9 10" key="1">
    <citation type="submission" date="2018-04" db="EMBL/GenBank/DDBJ databases">
        <title>Genomic Encyclopedia of Type Strains, Phase III (KMG-III): the genomes of soil and plant-associated and newly described type strains.</title>
        <authorList>
            <person name="Whitman W."/>
        </authorList>
    </citation>
    <scope>NUCLEOTIDE SEQUENCE [LARGE SCALE GENOMIC DNA]</scope>
    <source>
        <strain evidence="9 10">NW12</strain>
    </source>
</reference>
<dbReference type="FunFam" id="2.40.50.140:FF:000011">
    <property type="entry name" value="30S ribosomal protein S1"/>
    <property type="match status" value="1"/>
</dbReference>
<evidence type="ECO:0000256" key="1">
    <source>
        <dbReference type="ARBA" id="ARBA00006767"/>
    </source>
</evidence>
<dbReference type="PANTHER" id="PTHR10724">
    <property type="entry name" value="30S RIBOSOMAL PROTEIN S1"/>
    <property type="match status" value="1"/>
</dbReference>
<dbReference type="FunFam" id="2.40.50.140:FF:000018">
    <property type="entry name" value="30S ribosomal protein S1"/>
    <property type="match status" value="1"/>
</dbReference>
<protein>
    <recommendedName>
        <fullName evidence="7">30S ribosomal protein S1</fullName>
    </recommendedName>
</protein>
<feature type="domain" description="S1 motif" evidence="8">
    <location>
        <begin position="112"/>
        <end position="178"/>
    </location>
</feature>
<dbReference type="RefSeq" id="WP_031393081.1">
    <property type="nucleotide sequence ID" value="NZ_CP098762.1"/>
</dbReference>
<dbReference type="InterPro" id="IPR012340">
    <property type="entry name" value="NA-bd_OB-fold"/>
</dbReference>
<dbReference type="NCBIfam" id="NF004952">
    <property type="entry name" value="PRK06299.1-2"/>
    <property type="match status" value="1"/>
</dbReference>
<evidence type="ECO:0000256" key="6">
    <source>
        <dbReference type="ARBA" id="ARBA00025604"/>
    </source>
</evidence>
<dbReference type="CDD" id="cd04465">
    <property type="entry name" value="S1_RPS1_repeat_ec2_hs2"/>
    <property type="match status" value="1"/>
</dbReference>
<dbReference type="NCBIfam" id="NF004955">
    <property type="entry name" value="PRK06299.1-5"/>
    <property type="match status" value="1"/>
</dbReference>
<comment type="function">
    <text evidence="6 7">Binds mRNA; thus facilitating recognition of the initiation point. It is needed to translate mRNA with a short Shine-Dalgarno (SD) purine-rich sequence.</text>
</comment>
<dbReference type="InterPro" id="IPR000110">
    <property type="entry name" value="Ribosomal_bS1"/>
</dbReference>
<dbReference type="InterPro" id="IPR050437">
    <property type="entry name" value="Ribos_protein_bS1-like"/>
</dbReference>
<feature type="domain" description="S1 motif" evidence="8">
    <location>
        <begin position="28"/>
        <end position="94"/>
    </location>
</feature>
<dbReference type="GO" id="GO:0022627">
    <property type="term" value="C:cytosolic small ribosomal subunit"/>
    <property type="evidence" value="ECO:0007669"/>
    <property type="project" value="TreeGrafter"/>
</dbReference>
<proteinExistence type="inferred from homology"/>
<feature type="domain" description="S1 motif" evidence="8">
    <location>
        <begin position="199"/>
        <end position="267"/>
    </location>
</feature>
<gene>
    <name evidence="9" type="ORF">C8J24_0570</name>
</gene>
<dbReference type="InterPro" id="IPR003029">
    <property type="entry name" value="S1_domain"/>
</dbReference>
<dbReference type="PANTHER" id="PTHR10724:SF7">
    <property type="entry name" value="SMALL RIBOSOMAL SUBUNIT PROTEIN BS1C"/>
    <property type="match status" value="1"/>
</dbReference>
<keyword evidence="4 7" id="KW-0689">Ribosomal protein</keyword>
<evidence type="ECO:0000259" key="8">
    <source>
        <dbReference type="PROSITE" id="PS50126"/>
    </source>
</evidence>
<dbReference type="InterPro" id="IPR035104">
    <property type="entry name" value="Ribosomal_protein_S1-like"/>
</dbReference>
<dbReference type="Proteomes" id="UP000240996">
    <property type="component" value="Unassembled WGS sequence"/>
</dbReference>
<feature type="domain" description="S1 motif" evidence="8">
    <location>
        <begin position="284"/>
        <end position="354"/>
    </location>
</feature>
<dbReference type="EMBL" id="PZZN01000001">
    <property type="protein sequence ID" value="PTM47186.1"/>
    <property type="molecule type" value="Genomic_DNA"/>
</dbReference>
<keyword evidence="5 7" id="KW-0687">Ribonucleoprotein</keyword>
<comment type="similarity">
    <text evidence="1 7">Belongs to the bacterial ribosomal protein bS1 family.</text>
</comment>
<dbReference type="GO" id="GO:0003735">
    <property type="term" value="F:structural constituent of ribosome"/>
    <property type="evidence" value="ECO:0007669"/>
    <property type="project" value="InterPro"/>
</dbReference>
<evidence type="ECO:0000256" key="7">
    <source>
        <dbReference type="PIRNR" id="PIRNR002111"/>
    </source>
</evidence>
<dbReference type="PRINTS" id="PR00681">
    <property type="entry name" value="RIBOSOMALS1"/>
</dbReference>
<dbReference type="GeneID" id="93688703"/>
<evidence type="ECO:0000313" key="10">
    <source>
        <dbReference type="Proteomes" id="UP000240996"/>
    </source>
</evidence>
<feature type="domain" description="S1 motif" evidence="8">
    <location>
        <begin position="371"/>
        <end position="441"/>
    </location>
</feature>
<name>A0A2T4YTP1_9SPHN</name>